<feature type="domain" description="Transcriptional repressor PaaX-like central Cas2-like" evidence="1">
    <location>
        <begin position="141"/>
        <end position="205"/>
    </location>
</feature>
<dbReference type="Proteomes" id="UP000178303">
    <property type="component" value="Unassembled WGS sequence"/>
</dbReference>
<comment type="caution">
    <text evidence="2">The sequence shown here is derived from an EMBL/GenBank/DDBJ whole genome shotgun (WGS) entry which is preliminary data.</text>
</comment>
<protein>
    <recommendedName>
        <fullName evidence="1">Transcriptional repressor PaaX-like central Cas2-like domain-containing protein</fullName>
    </recommendedName>
</protein>
<evidence type="ECO:0000313" key="3">
    <source>
        <dbReference type="Proteomes" id="UP000178303"/>
    </source>
</evidence>
<evidence type="ECO:0000313" key="2">
    <source>
        <dbReference type="EMBL" id="OGM89594.1"/>
    </source>
</evidence>
<name>A0A1F8DLW9_9BACT</name>
<accession>A0A1F8DLW9</accession>
<dbReference type="EMBL" id="MGIN01000018">
    <property type="protein sequence ID" value="OGM89594.1"/>
    <property type="molecule type" value="Genomic_DNA"/>
</dbReference>
<dbReference type="InterPro" id="IPR048846">
    <property type="entry name" value="PaaX-like_central"/>
</dbReference>
<proteinExistence type="predicted"/>
<dbReference type="Pfam" id="PF20803">
    <property type="entry name" value="PaaX_M"/>
    <property type="match status" value="1"/>
</dbReference>
<sequence length="212" mass="24645">MSIIIVKTIKTMRGELMFKILSALEEGKDGMVDLLDNYLFDGIDRGLRRADEPKKELDEWEESEKREKEEQRQMSRRFYALVSYLERDGLVRKTMVSQSVFIKITGKGKDKLENLKTSIEKALPSPKYGNSPVSENKGVTIFTFDIPEKERNKRDWLRCALRSIGFEMIHKSVWTGKDGIPKDFLEDIKNLKLGDYIEIFQITRAGSLRKLM</sequence>
<dbReference type="AlphaFoldDB" id="A0A1F8DLW9"/>
<gene>
    <name evidence="2" type="ORF">A2108_01215</name>
</gene>
<organism evidence="2 3">
    <name type="scientific">Candidatus Wolfebacteria bacterium GWA1_42_9</name>
    <dbReference type="NCBI Taxonomy" id="1802553"/>
    <lineage>
        <taxon>Bacteria</taxon>
        <taxon>Candidatus Wolfeibacteriota</taxon>
    </lineage>
</organism>
<reference evidence="2 3" key="1">
    <citation type="journal article" date="2016" name="Nat. Commun.">
        <title>Thousands of microbial genomes shed light on interconnected biogeochemical processes in an aquifer system.</title>
        <authorList>
            <person name="Anantharaman K."/>
            <person name="Brown C.T."/>
            <person name="Hug L.A."/>
            <person name="Sharon I."/>
            <person name="Castelle C.J."/>
            <person name="Probst A.J."/>
            <person name="Thomas B.C."/>
            <person name="Singh A."/>
            <person name="Wilkins M.J."/>
            <person name="Karaoz U."/>
            <person name="Brodie E.L."/>
            <person name="Williams K.H."/>
            <person name="Hubbard S.S."/>
            <person name="Banfield J.F."/>
        </authorList>
    </citation>
    <scope>NUCLEOTIDE SEQUENCE [LARGE SCALE GENOMIC DNA]</scope>
</reference>
<evidence type="ECO:0000259" key="1">
    <source>
        <dbReference type="Pfam" id="PF20803"/>
    </source>
</evidence>